<proteinExistence type="predicted"/>
<gene>
    <name evidence="5" type="ORF">TrCOL_g1873</name>
</gene>
<dbReference type="InterPro" id="IPR018485">
    <property type="entry name" value="FGGY_C"/>
</dbReference>
<keyword evidence="2" id="KW-0418">Kinase</keyword>
<dbReference type="AlphaFoldDB" id="A0A9W7G4D6"/>
<dbReference type="InterPro" id="IPR043129">
    <property type="entry name" value="ATPase_NBD"/>
</dbReference>
<feature type="region of interest" description="Disordered" evidence="3">
    <location>
        <begin position="405"/>
        <end position="424"/>
    </location>
</feature>
<dbReference type="PANTHER" id="PTHR43095">
    <property type="entry name" value="SUGAR KINASE"/>
    <property type="match status" value="1"/>
</dbReference>
<dbReference type="InterPro" id="IPR050406">
    <property type="entry name" value="FGGY_Carb_Kinase"/>
</dbReference>
<evidence type="ECO:0000313" key="5">
    <source>
        <dbReference type="EMBL" id="GMI31655.1"/>
    </source>
</evidence>
<dbReference type="SUPFAM" id="SSF53067">
    <property type="entry name" value="Actin-like ATPase domain"/>
    <property type="match status" value="2"/>
</dbReference>
<organism evidence="5 6">
    <name type="scientific">Triparma columacea</name>
    <dbReference type="NCBI Taxonomy" id="722753"/>
    <lineage>
        <taxon>Eukaryota</taxon>
        <taxon>Sar</taxon>
        <taxon>Stramenopiles</taxon>
        <taxon>Ochrophyta</taxon>
        <taxon>Bolidophyceae</taxon>
        <taxon>Parmales</taxon>
        <taxon>Triparmaceae</taxon>
        <taxon>Triparma</taxon>
    </lineage>
</organism>
<sequence length="532" mass="56844">MCSGSAAFSVTQRNTESKLSNICDTIDAVIDGCLGRLRVLGLNTKVTAVGFATFVMCLQGVDINGVEVGDNIMHYGRGGPGVRKGKDVCKEKAGGMEGRYHDITGTVIHESYLPPQVWDMKSNRSEEYERVHKLQSVASAAVGRWGRKRSCPISYSEASWTGLFDWRRKKWAEEVARVLLPEGGTDMLPEVTDFDDTSNLVPKITEFDSTGAKNPYWDRWPELRGTKCRTFLGVGDGAAANFGSRCGGGGRVCVTVGTSAAARIVVEDEDEDGDGVEEGEGRGKVPEGMWCYRVDGKRRLVGGALTDGGSVVEWMRGILGLEDDEEFNKVMEEVSSGSGGGEGECSAVPFFSGERSTGWRGNATAAIVGITRDTKKADIVRANLEGVAMRIAKIVEPLKRLSEAGVKPGDGGGSAQPRSAPPPPTTLVACGTGLDRNRAWRQMICDASGSRVAALDEGEATSRGVAILMAERLGGGGEGRGVESLEGCEWHEVDEGRRRTFEVKMMEQERAIRALEEGVWGGGRKGGGGSGS</sequence>
<evidence type="ECO:0000256" key="3">
    <source>
        <dbReference type="SAM" id="MobiDB-lite"/>
    </source>
</evidence>
<evidence type="ECO:0000256" key="2">
    <source>
        <dbReference type="ARBA" id="ARBA00022777"/>
    </source>
</evidence>
<keyword evidence="1" id="KW-0808">Transferase</keyword>
<evidence type="ECO:0000256" key="1">
    <source>
        <dbReference type="ARBA" id="ARBA00022679"/>
    </source>
</evidence>
<comment type="caution">
    <text evidence="5">The sequence shown here is derived from an EMBL/GenBank/DDBJ whole genome shotgun (WGS) entry which is preliminary data.</text>
</comment>
<dbReference type="GO" id="GO:0016301">
    <property type="term" value="F:kinase activity"/>
    <property type="evidence" value="ECO:0007669"/>
    <property type="project" value="UniProtKB-KW"/>
</dbReference>
<dbReference type="Pfam" id="PF02782">
    <property type="entry name" value="FGGY_C"/>
    <property type="match status" value="1"/>
</dbReference>
<name>A0A9W7G4D6_9STRA</name>
<dbReference type="PANTHER" id="PTHR43095:SF2">
    <property type="entry name" value="GLUCONOKINASE"/>
    <property type="match status" value="1"/>
</dbReference>
<dbReference type="Gene3D" id="3.30.420.40">
    <property type="match status" value="2"/>
</dbReference>
<accession>A0A9W7G4D6</accession>
<dbReference type="OrthoDB" id="1728974at2759"/>
<evidence type="ECO:0000259" key="4">
    <source>
        <dbReference type="Pfam" id="PF02782"/>
    </source>
</evidence>
<dbReference type="GO" id="GO:0005975">
    <property type="term" value="P:carbohydrate metabolic process"/>
    <property type="evidence" value="ECO:0007669"/>
    <property type="project" value="InterPro"/>
</dbReference>
<protein>
    <recommendedName>
        <fullName evidence="4">Carbohydrate kinase FGGY C-terminal domain-containing protein</fullName>
    </recommendedName>
</protein>
<reference evidence="6" key="1">
    <citation type="journal article" date="2023" name="Commun. Biol.">
        <title>Genome analysis of Parmales, the sister group of diatoms, reveals the evolutionary specialization of diatoms from phago-mixotrophs to photoautotrophs.</title>
        <authorList>
            <person name="Ban H."/>
            <person name="Sato S."/>
            <person name="Yoshikawa S."/>
            <person name="Yamada K."/>
            <person name="Nakamura Y."/>
            <person name="Ichinomiya M."/>
            <person name="Sato N."/>
            <person name="Blanc-Mathieu R."/>
            <person name="Endo H."/>
            <person name="Kuwata A."/>
            <person name="Ogata H."/>
        </authorList>
    </citation>
    <scope>NUCLEOTIDE SEQUENCE [LARGE SCALE GENOMIC DNA]</scope>
</reference>
<feature type="domain" description="Carbohydrate kinase FGGY C-terminal" evidence="4">
    <location>
        <begin position="295"/>
        <end position="469"/>
    </location>
</feature>
<dbReference type="Proteomes" id="UP001165065">
    <property type="component" value="Unassembled WGS sequence"/>
</dbReference>
<keyword evidence="6" id="KW-1185">Reference proteome</keyword>
<dbReference type="EMBL" id="BRYA01000009">
    <property type="protein sequence ID" value="GMI31655.1"/>
    <property type="molecule type" value="Genomic_DNA"/>
</dbReference>
<evidence type="ECO:0000313" key="6">
    <source>
        <dbReference type="Proteomes" id="UP001165065"/>
    </source>
</evidence>